<dbReference type="Proteomes" id="UP000053257">
    <property type="component" value="Unassembled WGS sequence"/>
</dbReference>
<proteinExistence type="predicted"/>
<keyword evidence="2" id="KW-1185">Reference proteome</keyword>
<dbReference type="OrthoDB" id="2801575at2759"/>
<name>A0A0C3SAT8_PHLG1</name>
<dbReference type="AlphaFoldDB" id="A0A0C3SAT8"/>
<evidence type="ECO:0000313" key="2">
    <source>
        <dbReference type="Proteomes" id="UP000053257"/>
    </source>
</evidence>
<accession>A0A0C3SAT8</accession>
<dbReference type="HOGENOM" id="CLU_642669_0_0_1"/>
<reference evidence="1 2" key="1">
    <citation type="journal article" date="2014" name="PLoS Genet.">
        <title>Analysis of the Phlebiopsis gigantea genome, transcriptome and secretome provides insight into its pioneer colonization strategies of wood.</title>
        <authorList>
            <person name="Hori C."/>
            <person name="Ishida T."/>
            <person name="Igarashi K."/>
            <person name="Samejima M."/>
            <person name="Suzuki H."/>
            <person name="Master E."/>
            <person name="Ferreira P."/>
            <person name="Ruiz-Duenas F.J."/>
            <person name="Held B."/>
            <person name="Canessa P."/>
            <person name="Larrondo L.F."/>
            <person name="Schmoll M."/>
            <person name="Druzhinina I.S."/>
            <person name="Kubicek C.P."/>
            <person name="Gaskell J.A."/>
            <person name="Kersten P."/>
            <person name="St John F."/>
            <person name="Glasner J."/>
            <person name="Sabat G."/>
            <person name="Splinter BonDurant S."/>
            <person name="Syed K."/>
            <person name="Yadav J."/>
            <person name="Mgbeahuruike A.C."/>
            <person name="Kovalchuk A."/>
            <person name="Asiegbu F.O."/>
            <person name="Lackner G."/>
            <person name="Hoffmeister D."/>
            <person name="Rencoret J."/>
            <person name="Gutierrez A."/>
            <person name="Sun H."/>
            <person name="Lindquist E."/>
            <person name="Barry K."/>
            <person name="Riley R."/>
            <person name="Grigoriev I.V."/>
            <person name="Henrissat B."/>
            <person name="Kues U."/>
            <person name="Berka R.M."/>
            <person name="Martinez A.T."/>
            <person name="Covert S.F."/>
            <person name="Blanchette R.A."/>
            <person name="Cullen D."/>
        </authorList>
    </citation>
    <scope>NUCLEOTIDE SEQUENCE [LARGE SCALE GENOMIC DNA]</scope>
    <source>
        <strain evidence="1 2">11061_1 CR5-6</strain>
    </source>
</reference>
<organism evidence="1 2">
    <name type="scientific">Phlebiopsis gigantea (strain 11061_1 CR5-6)</name>
    <name type="common">White-rot fungus</name>
    <name type="synonym">Peniophora gigantea</name>
    <dbReference type="NCBI Taxonomy" id="745531"/>
    <lineage>
        <taxon>Eukaryota</taxon>
        <taxon>Fungi</taxon>
        <taxon>Dikarya</taxon>
        <taxon>Basidiomycota</taxon>
        <taxon>Agaricomycotina</taxon>
        <taxon>Agaricomycetes</taxon>
        <taxon>Polyporales</taxon>
        <taxon>Phanerochaetaceae</taxon>
        <taxon>Phlebiopsis</taxon>
    </lineage>
</organism>
<evidence type="ECO:0000313" key="1">
    <source>
        <dbReference type="EMBL" id="KIP07295.1"/>
    </source>
</evidence>
<gene>
    <name evidence="1" type="ORF">PHLGIDRAFT_13324</name>
</gene>
<protein>
    <submittedName>
        <fullName evidence="1">Uncharacterized protein</fullName>
    </submittedName>
</protein>
<sequence>MVWYPPVGSTTTLPLCGEWIIIQMNPAAMVKHLDHPNAPKLVQEFANLPLHTYLAVFRRYLEAPSEKKPWHMCELFLMHKIEPAKQKNETRPKDSIVPAQEAERKDRLFPPREDKQHYVFQNIYARLRTRVVPLPREAPQLVHEEIWPRMRDHLMMRSNNLPTVSIEVRSAMLERLADPEFQPASIKGVEVARYPWDAPNHPGICLLPHFDYTFDTRLEISPGHFWENEHTFVVKRLLELVPTMPRLVRIPVRTVEYTAREFYVEHKKSRDPLLHRYLDERDADGGGSMFQPPPPTTRDRLFGVIGELGRMIIPERRVEVVTIERAYEYKVEEAADGIWVRVPEVLRTYEDEEAVDGKSTRRQEIKVNPPVRRQSIIPADRTRTVNGVGFIDEKFYVPFVDKVALDVAVIKGLEPDEGERYRRSRFNRLATGY</sequence>
<dbReference type="EMBL" id="KN840500">
    <property type="protein sequence ID" value="KIP07295.1"/>
    <property type="molecule type" value="Genomic_DNA"/>
</dbReference>